<proteinExistence type="predicted"/>
<accession>A0A8X6VZ47</accession>
<dbReference type="Proteomes" id="UP000887159">
    <property type="component" value="Unassembled WGS sequence"/>
</dbReference>
<sequence length="108" mass="12001">MLNSEQDIWEGTCRIGNIGADISASQNDVSTRRWKHPQQAHFSSIVQYVQAILAVPISIKAITPARMNSLKWLKENWKPVLQDVNFILIDSVLGRVASCIAVPGDIES</sequence>
<organism evidence="1 2">
    <name type="scientific">Trichonephila clavipes</name>
    <name type="common">Golden silk orbweaver</name>
    <name type="synonym">Nephila clavipes</name>
    <dbReference type="NCBI Taxonomy" id="2585209"/>
    <lineage>
        <taxon>Eukaryota</taxon>
        <taxon>Metazoa</taxon>
        <taxon>Ecdysozoa</taxon>
        <taxon>Arthropoda</taxon>
        <taxon>Chelicerata</taxon>
        <taxon>Arachnida</taxon>
        <taxon>Araneae</taxon>
        <taxon>Araneomorphae</taxon>
        <taxon>Entelegynae</taxon>
        <taxon>Araneoidea</taxon>
        <taxon>Nephilidae</taxon>
        <taxon>Trichonephila</taxon>
    </lineage>
</organism>
<name>A0A8X6VZ47_TRICX</name>
<keyword evidence="2" id="KW-1185">Reference proteome</keyword>
<comment type="caution">
    <text evidence="1">The sequence shown here is derived from an EMBL/GenBank/DDBJ whole genome shotgun (WGS) entry which is preliminary data.</text>
</comment>
<dbReference type="EMBL" id="BMAU01021371">
    <property type="protein sequence ID" value="GFY25238.1"/>
    <property type="molecule type" value="Genomic_DNA"/>
</dbReference>
<evidence type="ECO:0000313" key="2">
    <source>
        <dbReference type="Proteomes" id="UP000887159"/>
    </source>
</evidence>
<gene>
    <name evidence="1" type="ORF">TNCV_2483591</name>
</gene>
<reference evidence="1" key="1">
    <citation type="submission" date="2020-08" db="EMBL/GenBank/DDBJ databases">
        <title>Multicomponent nature underlies the extraordinary mechanical properties of spider dragline silk.</title>
        <authorList>
            <person name="Kono N."/>
            <person name="Nakamura H."/>
            <person name="Mori M."/>
            <person name="Yoshida Y."/>
            <person name="Ohtoshi R."/>
            <person name="Malay A.D."/>
            <person name="Moran D.A.P."/>
            <person name="Tomita M."/>
            <person name="Numata K."/>
            <person name="Arakawa K."/>
        </authorList>
    </citation>
    <scope>NUCLEOTIDE SEQUENCE</scope>
</reference>
<dbReference type="AlphaFoldDB" id="A0A8X6VZ47"/>
<protein>
    <submittedName>
        <fullName evidence="1">Uncharacterized protein</fullName>
    </submittedName>
</protein>
<evidence type="ECO:0000313" key="1">
    <source>
        <dbReference type="EMBL" id="GFY25238.1"/>
    </source>
</evidence>